<keyword evidence="2" id="KW-1185">Reference proteome</keyword>
<dbReference type="EMBL" id="CCYD01000610">
    <property type="protein sequence ID" value="CEG42039.1"/>
    <property type="molecule type" value="Genomic_DNA"/>
</dbReference>
<dbReference type="GeneID" id="36407400"/>
<dbReference type="AlphaFoldDB" id="A0A0P1ALJ9"/>
<proteinExistence type="predicted"/>
<organism evidence="1 2">
    <name type="scientific">Plasmopara halstedii</name>
    <name type="common">Downy mildew of sunflower</name>
    <dbReference type="NCBI Taxonomy" id="4781"/>
    <lineage>
        <taxon>Eukaryota</taxon>
        <taxon>Sar</taxon>
        <taxon>Stramenopiles</taxon>
        <taxon>Oomycota</taxon>
        <taxon>Peronosporomycetes</taxon>
        <taxon>Peronosporales</taxon>
        <taxon>Peronosporaceae</taxon>
        <taxon>Plasmopara</taxon>
    </lineage>
</organism>
<accession>A0A0P1ALJ9</accession>
<dbReference type="RefSeq" id="XP_024578408.1">
    <property type="nucleotide sequence ID" value="XM_024727875.1"/>
</dbReference>
<evidence type="ECO:0000313" key="1">
    <source>
        <dbReference type="EMBL" id="CEG42039.1"/>
    </source>
</evidence>
<evidence type="ECO:0000313" key="2">
    <source>
        <dbReference type="Proteomes" id="UP000054928"/>
    </source>
</evidence>
<reference evidence="2" key="1">
    <citation type="submission" date="2014-09" db="EMBL/GenBank/DDBJ databases">
        <authorList>
            <person name="Sharma Rahul"/>
            <person name="Thines Marco"/>
        </authorList>
    </citation>
    <scope>NUCLEOTIDE SEQUENCE [LARGE SCALE GENOMIC DNA]</scope>
</reference>
<dbReference type="Proteomes" id="UP000054928">
    <property type="component" value="Unassembled WGS sequence"/>
</dbReference>
<sequence>MSLGPASARTLLPASREGGYSKIKSTTHLVTWGVVIQIALQEEYSDNQAPTLSIGWQGHPSSVAPTTAYMQLLSF</sequence>
<protein>
    <submittedName>
        <fullName evidence="1">Uncharacterized protein</fullName>
    </submittedName>
</protein>
<name>A0A0P1ALJ9_PLAHL</name>